<sequence length="308" mass="31341">MKKLVTIMLFIFWAMVTAIFAAGLLSANSAGGGIAVGQNSGVAGQVDGVVPAQSLDASGTALVLNAVELAKHNSSSSCWLLISGKMYDVTTFLNQHPGNAGTMLPYCGKDATTAYANKGTAGGSPHSSTASAMLAGYYIGTLNQSIAVSSGKTTASTETNSTVQVAPSPAPVIQTPVVPAPVAPSPTAPRPAPSSTVKLTSVELAKHNSRQSCWLLISGKIYDVTNFLNQHPGNASTILPTCGTDATQAYATRGGTGSHSSSATAMLDAYYIGDLDQTVATSATNLASLPMPAPTSVPRSGDDDDEDD</sequence>
<organism evidence="9 10">
    <name type="scientific">Candidatus Kaiserbacteria bacterium RIFCSPHIGHO2_01_FULL_53_31</name>
    <dbReference type="NCBI Taxonomy" id="1798481"/>
    <lineage>
        <taxon>Bacteria</taxon>
        <taxon>Candidatus Kaiseribacteriota</taxon>
    </lineage>
</organism>
<evidence type="ECO:0000313" key="10">
    <source>
        <dbReference type="Proteomes" id="UP000178815"/>
    </source>
</evidence>
<evidence type="ECO:0000259" key="8">
    <source>
        <dbReference type="PROSITE" id="PS50255"/>
    </source>
</evidence>
<evidence type="ECO:0000256" key="1">
    <source>
        <dbReference type="ARBA" id="ARBA00004240"/>
    </source>
</evidence>
<dbReference type="SUPFAM" id="SSF55856">
    <property type="entry name" value="Cytochrome b5-like heme/steroid binding domain"/>
    <property type="match status" value="2"/>
</dbReference>
<dbReference type="InterPro" id="IPR036400">
    <property type="entry name" value="Cyt_B5-like_heme/steroid_sf"/>
</dbReference>
<feature type="region of interest" description="Disordered" evidence="7">
    <location>
        <begin position="286"/>
        <end position="308"/>
    </location>
</feature>
<dbReference type="Gene3D" id="3.10.120.10">
    <property type="entry name" value="Cytochrome b5-like heme/steroid binding domain"/>
    <property type="match status" value="2"/>
</dbReference>
<accession>A0A1F6CI36</accession>
<dbReference type="PANTHER" id="PTHR19359:SF129">
    <property type="entry name" value="CYTOCHROME B5 ISOFORM B"/>
    <property type="match status" value="1"/>
</dbReference>
<gene>
    <name evidence="9" type="ORF">A2678_02560</name>
</gene>
<dbReference type="PANTHER" id="PTHR19359">
    <property type="entry name" value="CYTOCHROME B5"/>
    <property type="match status" value="1"/>
</dbReference>
<evidence type="ECO:0000256" key="2">
    <source>
        <dbReference type="ARBA" id="ARBA00022617"/>
    </source>
</evidence>
<dbReference type="EMBL" id="MFKU01000006">
    <property type="protein sequence ID" value="OGG48924.1"/>
    <property type="molecule type" value="Genomic_DNA"/>
</dbReference>
<dbReference type="GO" id="GO:0016020">
    <property type="term" value="C:membrane"/>
    <property type="evidence" value="ECO:0007669"/>
    <property type="project" value="TreeGrafter"/>
</dbReference>
<proteinExistence type="inferred from homology"/>
<comment type="similarity">
    <text evidence="6">Belongs to the cytochrome b5 family.</text>
</comment>
<evidence type="ECO:0000256" key="7">
    <source>
        <dbReference type="SAM" id="MobiDB-lite"/>
    </source>
</evidence>
<dbReference type="AlphaFoldDB" id="A0A1F6CI36"/>
<evidence type="ECO:0000256" key="4">
    <source>
        <dbReference type="ARBA" id="ARBA00022824"/>
    </source>
</evidence>
<dbReference type="SMART" id="SM01117">
    <property type="entry name" value="Cyt-b5"/>
    <property type="match status" value="2"/>
</dbReference>
<evidence type="ECO:0000256" key="6">
    <source>
        <dbReference type="ARBA" id="ARBA00038168"/>
    </source>
</evidence>
<dbReference type="GO" id="GO:0046872">
    <property type="term" value="F:metal ion binding"/>
    <property type="evidence" value="ECO:0007669"/>
    <property type="project" value="UniProtKB-KW"/>
</dbReference>
<keyword evidence="3" id="KW-0479">Metal-binding</keyword>
<dbReference type="STRING" id="1798481.A2678_02560"/>
<dbReference type="Pfam" id="PF00173">
    <property type="entry name" value="Cyt-b5"/>
    <property type="match status" value="2"/>
</dbReference>
<dbReference type="GO" id="GO:0020037">
    <property type="term" value="F:heme binding"/>
    <property type="evidence" value="ECO:0007669"/>
    <property type="project" value="TreeGrafter"/>
</dbReference>
<evidence type="ECO:0000256" key="5">
    <source>
        <dbReference type="ARBA" id="ARBA00023004"/>
    </source>
</evidence>
<keyword evidence="4" id="KW-0256">Endoplasmic reticulum</keyword>
<keyword evidence="2" id="KW-0349">Heme</keyword>
<evidence type="ECO:0000256" key="3">
    <source>
        <dbReference type="ARBA" id="ARBA00022723"/>
    </source>
</evidence>
<comment type="caution">
    <text evidence="9">The sequence shown here is derived from an EMBL/GenBank/DDBJ whole genome shotgun (WGS) entry which is preliminary data.</text>
</comment>
<name>A0A1F6CI36_9BACT</name>
<keyword evidence="5" id="KW-0408">Iron</keyword>
<dbReference type="PROSITE" id="PS50255">
    <property type="entry name" value="CYTOCHROME_B5_2"/>
    <property type="match status" value="2"/>
</dbReference>
<protein>
    <recommendedName>
        <fullName evidence="8">Cytochrome b5 heme-binding domain-containing protein</fullName>
    </recommendedName>
</protein>
<feature type="domain" description="Cytochrome b5 heme-binding" evidence="8">
    <location>
        <begin position="61"/>
        <end position="143"/>
    </location>
</feature>
<feature type="domain" description="Cytochrome b5 heme-binding" evidence="8">
    <location>
        <begin position="196"/>
        <end position="276"/>
    </location>
</feature>
<reference evidence="9 10" key="1">
    <citation type="journal article" date="2016" name="Nat. Commun.">
        <title>Thousands of microbial genomes shed light on interconnected biogeochemical processes in an aquifer system.</title>
        <authorList>
            <person name="Anantharaman K."/>
            <person name="Brown C.T."/>
            <person name="Hug L.A."/>
            <person name="Sharon I."/>
            <person name="Castelle C.J."/>
            <person name="Probst A.J."/>
            <person name="Thomas B.C."/>
            <person name="Singh A."/>
            <person name="Wilkins M.J."/>
            <person name="Karaoz U."/>
            <person name="Brodie E.L."/>
            <person name="Williams K.H."/>
            <person name="Hubbard S.S."/>
            <person name="Banfield J.F."/>
        </authorList>
    </citation>
    <scope>NUCLEOTIDE SEQUENCE [LARGE SCALE GENOMIC DNA]</scope>
</reference>
<dbReference type="Proteomes" id="UP000178815">
    <property type="component" value="Unassembled WGS sequence"/>
</dbReference>
<dbReference type="InterPro" id="IPR001199">
    <property type="entry name" value="Cyt_B5-like_heme/steroid-bd"/>
</dbReference>
<comment type="subcellular location">
    <subcellularLocation>
        <location evidence="1">Endoplasmic reticulum</location>
    </subcellularLocation>
</comment>
<dbReference type="InterPro" id="IPR050668">
    <property type="entry name" value="Cytochrome_b5"/>
</dbReference>
<evidence type="ECO:0000313" key="9">
    <source>
        <dbReference type="EMBL" id="OGG48924.1"/>
    </source>
</evidence>